<dbReference type="InterPro" id="IPR019606">
    <property type="entry name" value="GerMN"/>
</dbReference>
<dbReference type="SMART" id="SM00909">
    <property type="entry name" value="Germane"/>
    <property type="match status" value="1"/>
</dbReference>
<feature type="domain" description="GerMN" evidence="1">
    <location>
        <begin position="79"/>
        <end position="168"/>
    </location>
</feature>
<sequence length="182" mass="20320">MNKKLMALCGILVGIAVVLGVVSNKINQESATIKKIPVLESKRDEITENIGTAVYIYMPNDNRFKLTKTAFDIKDTSTREAILKEVSQGVIDKLMEKGVLSKDEKYESTGYLDGKDLYLDLSSNIFAQAKSAKEEVLIIYSFVNTFCGIDGIDRVKFIIDGRTGKRVNFINIDGFYKANMVI</sequence>
<proteinExistence type="predicted"/>
<protein>
    <submittedName>
        <fullName evidence="2">Sporulation and spore germination</fullName>
    </submittedName>
</protein>
<gene>
    <name evidence="2" type="ORF">SAMN02745174_01697</name>
</gene>
<dbReference type="OrthoDB" id="92808at2"/>
<dbReference type="RefSeq" id="WP_078694167.1">
    <property type="nucleotide sequence ID" value="NZ_FUWX01000012.1"/>
</dbReference>
<keyword evidence="3" id="KW-1185">Reference proteome</keyword>
<organism evidence="2 3">
    <name type="scientific">Cetobacterium ceti</name>
    <dbReference type="NCBI Taxonomy" id="180163"/>
    <lineage>
        <taxon>Bacteria</taxon>
        <taxon>Fusobacteriati</taxon>
        <taxon>Fusobacteriota</taxon>
        <taxon>Fusobacteriia</taxon>
        <taxon>Fusobacteriales</taxon>
        <taxon>Fusobacteriaceae</taxon>
        <taxon>Cetobacterium</taxon>
    </lineage>
</organism>
<evidence type="ECO:0000313" key="2">
    <source>
        <dbReference type="EMBL" id="SJZ83742.1"/>
    </source>
</evidence>
<accession>A0A1T4NXG6</accession>
<reference evidence="2 3" key="1">
    <citation type="submission" date="2017-02" db="EMBL/GenBank/DDBJ databases">
        <authorList>
            <person name="Peterson S.W."/>
        </authorList>
    </citation>
    <scope>NUCLEOTIDE SEQUENCE [LARGE SCALE GENOMIC DNA]</scope>
    <source>
        <strain evidence="2 3">ATCC 700028</strain>
    </source>
</reference>
<dbReference type="STRING" id="180163.SAMN02745174_01697"/>
<dbReference type="Pfam" id="PF10646">
    <property type="entry name" value="Germane"/>
    <property type="match status" value="1"/>
</dbReference>
<dbReference type="EMBL" id="FUWX01000012">
    <property type="protein sequence ID" value="SJZ83742.1"/>
    <property type="molecule type" value="Genomic_DNA"/>
</dbReference>
<name>A0A1T4NXG6_9FUSO</name>
<evidence type="ECO:0000259" key="1">
    <source>
        <dbReference type="SMART" id="SM00909"/>
    </source>
</evidence>
<dbReference type="AlphaFoldDB" id="A0A1T4NXG6"/>
<dbReference type="Proteomes" id="UP000191153">
    <property type="component" value="Unassembled WGS sequence"/>
</dbReference>
<evidence type="ECO:0000313" key="3">
    <source>
        <dbReference type="Proteomes" id="UP000191153"/>
    </source>
</evidence>